<reference evidence="4" key="1">
    <citation type="submission" date="2023-03" db="EMBL/GenBank/DDBJ databases">
        <authorList>
            <person name="Steffen K."/>
            <person name="Cardenas P."/>
        </authorList>
    </citation>
    <scope>NUCLEOTIDE SEQUENCE</scope>
</reference>
<comment type="caution">
    <text evidence="4">The sequence shown here is derived from an EMBL/GenBank/DDBJ whole genome shotgun (WGS) entry which is preliminary data.</text>
</comment>
<dbReference type="Proteomes" id="UP001174909">
    <property type="component" value="Unassembled WGS sequence"/>
</dbReference>
<sequence>MNNYIVHTSEGERSVSLSHCNCTFNTAMSLPCRHMFALRAMLEKPLFDENLCEKRWTLTYYRVASEASHVHFQRRLDLLGDFISQWKSAHEVTITEVVTDEESELENDKSDDEVICSSVDSENPSNHASDEQPGPSGFSSKEIPQNCDPCEDDEERTLGLTVPPLVKKRGRPKGHGLTTIGLPAKRARKELLRYKKPCSFSKLHVSEKEKVILSWFVDEKVAERALKHNDLIEEEDVECKPERLPDSVLDENVDIHLARKHFTTEA</sequence>
<gene>
    <name evidence="4" type="ORF">GBAR_LOCUS16242</name>
</gene>
<keyword evidence="1" id="KW-0862">Zinc</keyword>
<feature type="compositionally biased region" description="Acidic residues" evidence="2">
    <location>
        <begin position="98"/>
        <end position="114"/>
    </location>
</feature>
<evidence type="ECO:0000313" key="5">
    <source>
        <dbReference type="Proteomes" id="UP001174909"/>
    </source>
</evidence>
<keyword evidence="1" id="KW-0863">Zinc-finger</keyword>
<proteinExistence type="predicted"/>
<keyword evidence="1" id="KW-0479">Metal-binding</keyword>
<feature type="compositionally biased region" description="Polar residues" evidence="2">
    <location>
        <begin position="118"/>
        <end position="127"/>
    </location>
</feature>
<dbReference type="GO" id="GO:0008270">
    <property type="term" value="F:zinc ion binding"/>
    <property type="evidence" value="ECO:0007669"/>
    <property type="project" value="UniProtKB-KW"/>
</dbReference>
<feature type="domain" description="SWIM-type" evidence="3">
    <location>
        <begin position="4"/>
        <end position="43"/>
    </location>
</feature>
<keyword evidence="5" id="KW-1185">Reference proteome</keyword>
<accession>A0AA35SEF6</accession>
<evidence type="ECO:0000259" key="3">
    <source>
        <dbReference type="PROSITE" id="PS50966"/>
    </source>
</evidence>
<evidence type="ECO:0000256" key="2">
    <source>
        <dbReference type="SAM" id="MobiDB-lite"/>
    </source>
</evidence>
<feature type="region of interest" description="Disordered" evidence="2">
    <location>
        <begin position="97"/>
        <end position="178"/>
    </location>
</feature>
<protein>
    <recommendedName>
        <fullName evidence="3">SWIM-type domain-containing protein</fullName>
    </recommendedName>
</protein>
<dbReference type="EMBL" id="CASHTH010002338">
    <property type="protein sequence ID" value="CAI8028483.1"/>
    <property type="molecule type" value="Genomic_DNA"/>
</dbReference>
<dbReference type="AlphaFoldDB" id="A0AA35SEF6"/>
<name>A0AA35SEF6_GEOBA</name>
<evidence type="ECO:0000256" key="1">
    <source>
        <dbReference type="PROSITE-ProRule" id="PRU00325"/>
    </source>
</evidence>
<dbReference type="InterPro" id="IPR007527">
    <property type="entry name" value="Znf_SWIM"/>
</dbReference>
<evidence type="ECO:0000313" key="4">
    <source>
        <dbReference type="EMBL" id="CAI8028483.1"/>
    </source>
</evidence>
<organism evidence="4 5">
    <name type="scientific">Geodia barretti</name>
    <name type="common">Barrett's horny sponge</name>
    <dbReference type="NCBI Taxonomy" id="519541"/>
    <lineage>
        <taxon>Eukaryota</taxon>
        <taxon>Metazoa</taxon>
        <taxon>Porifera</taxon>
        <taxon>Demospongiae</taxon>
        <taxon>Heteroscleromorpha</taxon>
        <taxon>Tetractinellida</taxon>
        <taxon>Astrophorina</taxon>
        <taxon>Geodiidae</taxon>
        <taxon>Geodia</taxon>
    </lineage>
</organism>
<dbReference type="PROSITE" id="PS50966">
    <property type="entry name" value="ZF_SWIM"/>
    <property type="match status" value="1"/>
</dbReference>